<name>A0ABV8ANC5_9FLAO</name>
<feature type="coiled-coil region" evidence="1">
    <location>
        <begin position="103"/>
        <end position="130"/>
    </location>
</feature>
<keyword evidence="2" id="KW-0472">Membrane</keyword>
<evidence type="ECO:0000256" key="2">
    <source>
        <dbReference type="SAM" id="Phobius"/>
    </source>
</evidence>
<keyword evidence="1" id="KW-0175">Coiled coil</keyword>
<evidence type="ECO:0000256" key="1">
    <source>
        <dbReference type="SAM" id="Coils"/>
    </source>
</evidence>
<keyword evidence="4" id="KW-1185">Reference proteome</keyword>
<dbReference type="EMBL" id="JBHSAT010000023">
    <property type="protein sequence ID" value="MFC3878301.1"/>
    <property type="molecule type" value="Genomic_DNA"/>
</dbReference>
<sequence>MKTKLGIDMDTTKERFIMTDGYISVNNEKLFIEVNSSKKDYKDRGGWLGILLALVGLSIFRTLRRDKLFSSISDYVDLSLQVIGAVTIIGILYYIFFMRKSPKNLVINELKKIEIEAKDLETEVSLIFNDKRQKDLEFRTHENQLEPFLEALKKRNTRLEIKHI</sequence>
<proteinExistence type="predicted"/>
<comment type="caution">
    <text evidence="3">The sequence shown here is derived from an EMBL/GenBank/DDBJ whole genome shotgun (WGS) entry which is preliminary data.</text>
</comment>
<feature type="transmembrane region" description="Helical" evidence="2">
    <location>
        <begin position="45"/>
        <end position="63"/>
    </location>
</feature>
<keyword evidence="2" id="KW-1133">Transmembrane helix</keyword>
<dbReference type="Proteomes" id="UP001595812">
    <property type="component" value="Unassembled WGS sequence"/>
</dbReference>
<evidence type="ECO:0000313" key="4">
    <source>
        <dbReference type="Proteomes" id="UP001595812"/>
    </source>
</evidence>
<gene>
    <name evidence="3" type="ORF">ACFOSX_13760</name>
</gene>
<keyword evidence="2" id="KW-0812">Transmembrane</keyword>
<reference evidence="4" key="1">
    <citation type="journal article" date="2019" name="Int. J. Syst. Evol. Microbiol.">
        <title>The Global Catalogue of Microorganisms (GCM) 10K type strain sequencing project: providing services to taxonomists for standard genome sequencing and annotation.</title>
        <authorList>
            <consortium name="The Broad Institute Genomics Platform"/>
            <consortium name="The Broad Institute Genome Sequencing Center for Infectious Disease"/>
            <person name="Wu L."/>
            <person name="Ma J."/>
        </authorList>
    </citation>
    <scope>NUCLEOTIDE SEQUENCE [LARGE SCALE GENOMIC DNA]</scope>
    <source>
        <strain evidence="4">CECT 8979</strain>
    </source>
</reference>
<feature type="transmembrane region" description="Helical" evidence="2">
    <location>
        <begin position="75"/>
        <end position="96"/>
    </location>
</feature>
<accession>A0ABV8ANC5</accession>
<organism evidence="3 4">
    <name type="scientific">Winogradskyella maritima</name>
    <dbReference type="NCBI Taxonomy" id="1517766"/>
    <lineage>
        <taxon>Bacteria</taxon>
        <taxon>Pseudomonadati</taxon>
        <taxon>Bacteroidota</taxon>
        <taxon>Flavobacteriia</taxon>
        <taxon>Flavobacteriales</taxon>
        <taxon>Flavobacteriaceae</taxon>
        <taxon>Winogradskyella</taxon>
    </lineage>
</organism>
<evidence type="ECO:0000313" key="3">
    <source>
        <dbReference type="EMBL" id="MFC3878301.1"/>
    </source>
</evidence>
<protein>
    <submittedName>
        <fullName evidence="3">Uncharacterized protein</fullName>
    </submittedName>
</protein>
<dbReference type="RefSeq" id="WP_386102398.1">
    <property type="nucleotide sequence ID" value="NZ_JBHSAT010000023.1"/>
</dbReference>